<evidence type="ECO:0000256" key="1">
    <source>
        <dbReference type="ARBA" id="ARBA00004651"/>
    </source>
</evidence>
<accession>A0A545TGV2</accession>
<reference evidence="9 10" key="1">
    <citation type="submission" date="2019-06" db="EMBL/GenBank/DDBJ databases">
        <title>Draft genome of Aliikangiella marina GYP-15.</title>
        <authorList>
            <person name="Wang G."/>
        </authorList>
    </citation>
    <scope>NUCLEOTIDE SEQUENCE [LARGE SCALE GENOMIC DNA]</scope>
    <source>
        <strain evidence="9 10">GYP-15</strain>
    </source>
</reference>
<evidence type="ECO:0000256" key="4">
    <source>
        <dbReference type="ARBA" id="ARBA00022989"/>
    </source>
</evidence>
<dbReference type="Pfam" id="PF12704">
    <property type="entry name" value="MacB_PCD"/>
    <property type="match status" value="1"/>
</dbReference>
<feature type="domain" description="ABC3 transporter permease C-terminal" evidence="7">
    <location>
        <begin position="314"/>
        <end position="430"/>
    </location>
</feature>
<dbReference type="GO" id="GO:0022857">
    <property type="term" value="F:transmembrane transporter activity"/>
    <property type="evidence" value="ECO:0007669"/>
    <property type="project" value="TreeGrafter"/>
</dbReference>
<proteinExistence type="predicted"/>
<dbReference type="InterPro" id="IPR003838">
    <property type="entry name" value="ABC3_permease_C"/>
</dbReference>
<evidence type="ECO:0000259" key="7">
    <source>
        <dbReference type="Pfam" id="PF02687"/>
    </source>
</evidence>
<dbReference type="RefSeq" id="WP_142887825.1">
    <property type="nucleotide sequence ID" value="NZ_VIKR01000001.1"/>
</dbReference>
<keyword evidence="4 6" id="KW-1133">Transmembrane helix</keyword>
<feature type="transmembrane region" description="Helical" evidence="6">
    <location>
        <begin position="353"/>
        <end position="381"/>
    </location>
</feature>
<keyword evidence="10" id="KW-1185">Reference proteome</keyword>
<name>A0A545TGV2_9GAMM</name>
<sequence>MFGYYLRLAMLSIKRNPILSALMVAAIAVGIGASMTTITVNYAMGSNPIPHKSEQLFAVQLDTWDPNQPFREPDTPPDQVTYLDATALMKMAPAAKQTAMTKTFQVIEPQGEDVIPFDALGRAAFGDFFSMFDTPFLYGNGWDRDSDDSLAMVTVLSKETNEKVFGGENSVGKFIRIGGKDYRVVGVLDDWNPIPKFYDVTNGPFNDSEDFYIPFNLVASLELPRSGNTNCWKPSNEDGYQGFLNSECVWIQFWAELPTESEQEEYLNFLNSYATQQKELGRFPRPLNNRINNVMQWMDQQGVVQDGAKVVMWLSIMFLLVCLLNTIGLLLTKFTTKSGEIGLRRALGASKSTLFVQHLIEAGIIGLMGGLLGLFLAMGGLQGIAMLFGNDVKDLVSLDTTMVATAIGLAIVSALLAGLYPTWRACSIQPAVQLKTQ</sequence>
<dbReference type="PANTHER" id="PTHR30572">
    <property type="entry name" value="MEMBRANE COMPONENT OF TRANSPORTER-RELATED"/>
    <property type="match status" value="1"/>
</dbReference>
<dbReference type="AlphaFoldDB" id="A0A545TGV2"/>
<dbReference type="InterPro" id="IPR025857">
    <property type="entry name" value="MacB_PCD"/>
</dbReference>
<dbReference type="GO" id="GO:0005886">
    <property type="term" value="C:plasma membrane"/>
    <property type="evidence" value="ECO:0007669"/>
    <property type="project" value="UniProtKB-SubCell"/>
</dbReference>
<evidence type="ECO:0000256" key="5">
    <source>
        <dbReference type="ARBA" id="ARBA00023136"/>
    </source>
</evidence>
<evidence type="ECO:0000313" key="9">
    <source>
        <dbReference type="EMBL" id="TQV76464.1"/>
    </source>
</evidence>
<dbReference type="Proteomes" id="UP000317839">
    <property type="component" value="Unassembled WGS sequence"/>
</dbReference>
<dbReference type="OrthoDB" id="8735006at2"/>
<comment type="caution">
    <text evidence="9">The sequence shown here is derived from an EMBL/GenBank/DDBJ whole genome shotgun (WGS) entry which is preliminary data.</text>
</comment>
<feature type="transmembrane region" description="Helical" evidence="6">
    <location>
        <begin position="21"/>
        <end position="44"/>
    </location>
</feature>
<evidence type="ECO:0000259" key="8">
    <source>
        <dbReference type="Pfam" id="PF12704"/>
    </source>
</evidence>
<keyword evidence="2" id="KW-1003">Cell membrane</keyword>
<dbReference type="InterPro" id="IPR050250">
    <property type="entry name" value="Macrolide_Exporter_MacB"/>
</dbReference>
<protein>
    <submittedName>
        <fullName evidence="9">FtsX-like permease family protein</fullName>
    </submittedName>
</protein>
<keyword evidence="5 6" id="KW-0472">Membrane</keyword>
<evidence type="ECO:0000256" key="6">
    <source>
        <dbReference type="SAM" id="Phobius"/>
    </source>
</evidence>
<organism evidence="9 10">
    <name type="scientific">Aliikangiella marina</name>
    <dbReference type="NCBI Taxonomy" id="1712262"/>
    <lineage>
        <taxon>Bacteria</taxon>
        <taxon>Pseudomonadati</taxon>
        <taxon>Pseudomonadota</taxon>
        <taxon>Gammaproteobacteria</taxon>
        <taxon>Oceanospirillales</taxon>
        <taxon>Pleioneaceae</taxon>
        <taxon>Aliikangiella</taxon>
    </lineage>
</organism>
<gene>
    <name evidence="9" type="ORF">FLL45_00420</name>
</gene>
<dbReference type="Pfam" id="PF02687">
    <property type="entry name" value="FtsX"/>
    <property type="match status" value="1"/>
</dbReference>
<feature type="domain" description="MacB-like periplasmic core" evidence="8">
    <location>
        <begin position="20"/>
        <end position="219"/>
    </location>
</feature>
<feature type="transmembrane region" description="Helical" evidence="6">
    <location>
        <begin position="401"/>
        <end position="420"/>
    </location>
</feature>
<evidence type="ECO:0000256" key="3">
    <source>
        <dbReference type="ARBA" id="ARBA00022692"/>
    </source>
</evidence>
<dbReference type="PANTHER" id="PTHR30572:SF18">
    <property type="entry name" value="ABC-TYPE MACROLIDE FAMILY EXPORT SYSTEM PERMEASE COMPONENT 2"/>
    <property type="match status" value="1"/>
</dbReference>
<keyword evidence="3 6" id="KW-0812">Transmembrane</keyword>
<dbReference type="EMBL" id="VIKR01000001">
    <property type="protein sequence ID" value="TQV76464.1"/>
    <property type="molecule type" value="Genomic_DNA"/>
</dbReference>
<feature type="transmembrane region" description="Helical" evidence="6">
    <location>
        <begin position="310"/>
        <end position="332"/>
    </location>
</feature>
<comment type="subcellular location">
    <subcellularLocation>
        <location evidence="1">Cell membrane</location>
        <topology evidence="1">Multi-pass membrane protein</topology>
    </subcellularLocation>
</comment>
<evidence type="ECO:0000313" key="10">
    <source>
        <dbReference type="Proteomes" id="UP000317839"/>
    </source>
</evidence>
<evidence type="ECO:0000256" key="2">
    <source>
        <dbReference type="ARBA" id="ARBA00022475"/>
    </source>
</evidence>